<dbReference type="RefSeq" id="WP_406648452.1">
    <property type="nucleotide sequence ID" value="NZ_CP123584.1"/>
</dbReference>
<dbReference type="EMBL" id="CP123584">
    <property type="protein sequence ID" value="WZK89960.1"/>
    <property type="molecule type" value="Genomic_DNA"/>
</dbReference>
<sequence>MQIARDTESCATWQALGLTPGLVLRLSGMRRSGNHAIANWLMRNAPTGTSVFLNNCKPNRDPLQHFSALEVNRHHVAGGDAAGDLPSRVAKAGDGALLLISYEDTSPAEMKRHRRLSGPLDEAAIDHDILIYRSFLNWSASLLKKLQGNPSYSLSRRLSMVLRAMDNYTRLLALVARGQGAETCICYDTWVQSASYRQDILVRLNLPVADTDVGEVQKYGGGSSFQKQSASGDELRVLDRWHQMQTEPDYQLVLAAAGRDAALMAQLDRLFPEDAERLTQIARHAPVSPGDLT</sequence>
<reference evidence="1 2" key="1">
    <citation type="submission" date="2023-04" db="EMBL/GenBank/DDBJ databases">
        <title>Complete genome sequence of Alisedimentitalea scapharcae.</title>
        <authorList>
            <person name="Rong J.-C."/>
            <person name="Yi M.-L."/>
            <person name="Zhao Q."/>
        </authorList>
    </citation>
    <scope>NUCLEOTIDE SEQUENCE [LARGE SCALE GENOMIC DNA]</scope>
    <source>
        <strain evidence="1 2">KCTC 42119</strain>
    </source>
</reference>
<proteinExistence type="predicted"/>
<accession>A0ABZ2XV18</accession>
<name>A0ABZ2XV18_9RHOB</name>
<evidence type="ECO:0000313" key="2">
    <source>
        <dbReference type="Proteomes" id="UP001623232"/>
    </source>
</evidence>
<organism evidence="1 2">
    <name type="scientific">Aliisedimentitalea scapharcae</name>
    <dbReference type="NCBI Taxonomy" id="1524259"/>
    <lineage>
        <taxon>Bacteria</taxon>
        <taxon>Pseudomonadati</taxon>
        <taxon>Pseudomonadota</taxon>
        <taxon>Alphaproteobacteria</taxon>
        <taxon>Rhodobacterales</taxon>
        <taxon>Roseobacteraceae</taxon>
        <taxon>Aliisedimentitalea</taxon>
    </lineage>
</organism>
<protein>
    <recommendedName>
        <fullName evidence="3">Sulfotransferase family protein</fullName>
    </recommendedName>
</protein>
<gene>
    <name evidence="1" type="ORF">QEZ52_05280</name>
</gene>
<keyword evidence="2" id="KW-1185">Reference proteome</keyword>
<evidence type="ECO:0000313" key="1">
    <source>
        <dbReference type="EMBL" id="WZK89960.1"/>
    </source>
</evidence>
<evidence type="ECO:0008006" key="3">
    <source>
        <dbReference type="Google" id="ProtNLM"/>
    </source>
</evidence>
<dbReference type="Proteomes" id="UP001623232">
    <property type="component" value="Chromosome"/>
</dbReference>